<accession>Q1YPM8</accession>
<keyword evidence="7" id="KW-0460">Magnesium</keyword>
<organism evidence="9 10">
    <name type="scientific">gamma proteobacterium HTCC2207</name>
    <dbReference type="NCBI Taxonomy" id="314287"/>
    <lineage>
        <taxon>Bacteria</taxon>
        <taxon>Pseudomonadati</taxon>
        <taxon>Pseudomonadota</taxon>
        <taxon>Gammaproteobacteria</taxon>
        <taxon>Cellvibrionales</taxon>
        <taxon>Porticoccaceae</taxon>
        <taxon>SAR92 clade</taxon>
    </lineage>
</organism>
<feature type="compositionally biased region" description="Polar residues" evidence="8">
    <location>
        <begin position="9"/>
        <end position="24"/>
    </location>
</feature>
<dbReference type="GO" id="GO:0009073">
    <property type="term" value="P:aromatic amino acid family biosynthetic process"/>
    <property type="evidence" value="ECO:0007669"/>
    <property type="project" value="UniProtKB-KW"/>
</dbReference>
<keyword evidence="2 7" id="KW-0808">Transferase</keyword>
<dbReference type="PANTHER" id="PTHR21087:SF16">
    <property type="entry name" value="SHIKIMATE KINASE 1, CHLOROPLASTIC"/>
    <property type="match status" value="1"/>
</dbReference>
<protein>
    <recommendedName>
        <fullName evidence="7">Shikimate kinase</fullName>
        <shortName evidence="7">SK</shortName>
        <ecNumber evidence="7">2.7.1.71</ecNumber>
    </recommendedName>
</protein>
<evidence type="ECO:0000256" key="8">
    <source>
        <dbReference type="SAM" id="MobiDB-lite"/>
    </source>
</evidence>
<feature type="binding site" evidence="7">
    <location>
        <position position="187"/>
    </location>
    <ligand>
        <name>substrate</name>
    </ligand>
</feature>
<feature type="binding site" evidence="7">
    <location>
        <position position="204"/>
    </location>
    <ligand>
        <name>ATP</name>
        <dbReference type="ChEBI" id="CHEBI:30616"/>
    </ligand>
</feature>
<dbReference type="InterPro" id="IPR000623">
    <property type="entry name" value="Shikimate_kinase/TSH1"/>
</dbReference>
<feature type="compositionally biased region" description="Polar residues" evidence="8">
    <location>
        <begin position="35"/>
        <end position="48"/>
    </location>
</feature>
<reference evidence="9 10" key="1">
    <citation type="submission" date="2006-03" db="EMBL/GenBank/DDBJ databases">
        <authorList>
            <person name="Giovannoni S.J."/>
            <person name="Cho J.-C."/>
            <person name="Ferriera S."/>
            <person name="Johnson J."/>
            <person name="Kravitz S."/>
            <person name="Halpern A."/>
            <person name="Remington K."/>
            <person name="Beeson K."/>
            <person name="Tran B."/>
            <person name="Rogers Y.-H."/>
            <person name="Friedman R."/>
            <person name="Venter J.C."/>
        </authorList>
    </citation>
    <scope>NUCLEOTIDE SEQUENCE [LARGE SCALE GENOMIC DNA]</scope>
    <source>
        <strain evidence="9 10">HTCC2207</strain>
    </source>
</reference>
<feature type="binding site" evidence="7">
    <location>
        <position position="69"/>
    </location>
    <ligand>
        <name>Mg(2+)</name>
        <dbReference type="ChEBI" id="CHEBI:18420"/>
    </ligand>
</feature>
<dbReference type="Pfam" id="PF01202">
    <property type="entry name" value="SKI"/>
    <property type="match status" value="1"/>
</dbReference>
<dbReference type="GO" id="GO:0004765">
    <property type="term" value="F:shikimate kinase activity"/>
    <property type="evidence" value="ECO:0007669"/>
    <property type="project" value="UniProtKB-UniRule"/>
</dbReference>
<dbReference type="GO" id="GO:0008652">
    <property type="term" value="P:amino acid biosynthetic process"/>
    <property type="evidence" value="ECO:0007669"/>
    <property type="project" value="UniProtKB-KW"/>
</dbReference>
<keyword evidence="7" id="KW-0963">Cytoplasm</keyword>
<keyword evidence="5 7" id="KW-0067">ATP-binding</keyword>
<comment type="caution">
    <text evidence="9">The sequence shown here is derived from an EMBL/GenBank/DDBJ whole genome shotgun (WGS) entry which is preliminary data.</text>
</comment>
<proteinExistence type="inferred from homology"/>
<dbReference type="PANTHER" id="PTHR21087">
    <property type="entry name" value="SHIKIMATE KINASE"/>
    <property type="match status" value="1"/>
</dbReference>
<gene>
    <name evidence="7" type="primary">aroK</name>
    <name evidence="9" type="ORF">GB2207_00735</name>
</gene>
<evidence type="ECO:0000313" key="10">
    <source>
        <dbReference type="Proteomes" id="UP000005555"/>
    </source>
</evidence>
<feature type="region of interest" description="Disordered" evidence="8">
    <location>
        <begin position="1"/>
        <end position="51"/>
    </location>
</feature>
<dbReference type="EC" id="2.7.1.71" evidence="7"/>
<dbReference type="Proteomes" id="UP000005555">
    <property type="component" value="Unassembled WGS sequence"/>
</dbReference>
<dbReference type="CDD" id="cd00464">
    <property type="entry name" value="SK"/>
    <property type="match status" value="1"/>
</dbReference>
<keyword evidence="7" id="KW-0479">Metal-binding</keyword>
<feature type="binding site" evidence="7">
    <location>
        <position position="87"/>
    </location>
    <ligand>
        <name>substrate</name>
    </ligand>
</feature>
<keyword evidence="6 7" id="KW-0057">Aromatic amino acid biosynthesis</keyword>
<evidence type="ECO:0000256" key="3">
    <source>
        <dbReference type="ARBA" id="ARBA00022741"/>
    </source>
</evidence>
<evidence type="ECO:0000256" key="5">
    <source>
        <dbReference type="ARBA" id="ARBA00022840"/>
    </source>
</evidence>
<evidence type="ECO:0000256" key="6">
    <source>
        <dbReference type="ARBA" id="ARBA00023141"/>
    </source>
</evidence>
<comment type="similarity">
    <text evidence="7">Belongs to the shikimate kinase family.</text>
</comment>
<feature type="binding site" evidence="7">
    <location>
        <position position="170"/>
    </location>
    <ligand>
        <name>ATP</name>
        <dbReference type="ChEBI" id="CHEBI:30616"/>
    </ligand>
</feature>
<comment type="catalytic activity">
    <reaction evidence="7">
        <text>shikimate + ATP = 3-phosphoshikimate + ADP + H(+)</text>
        <dbReference type="Rhea" id="RHEA:13121"/>
        <dbReference type="ChEBI" id="CHEBI:15378"/>
        <dbReference type="ChEBI" id="CHEBI:30616"/>
        <dbReference type="ChEBI" id="CHEBI:36208"/>
        <dbReference type="ChEBI" id="CHEBI:145989"/>
        <dbReference type="ChEBI" id="CHEBI:456216"/>
        <dbReference type="EC" id="2.7.1.71"/>
    </reaction>
</comment>
<dbReference type="InterPro" id="IPR027417">
    <property type="entry name" value="P-loop_NTPase"/>
</dbReference>
<dbReference type="PRINTS" id="PR01100">
    <property type="entry name" value="SHIKIMTKNASE"/>
</dbReference>
<keyword evidence="4 7" id="KW-0418">Kinase</keyword>
<dbReference type="SUPFAM" id="SSF52540">
    <property type="entry name" value="P-loop containing nucleoside triphosphate hydrolases"/>
    <property type="match status" value="1"/>
</dbReference>
<evidence type="ECO:0000256" key="4">
    <source>
        <dbReference type="ARBA" id="ARBA00022777"/>
    </source>
</evidence>
<dbReference type="STRING" id="314287.GB2207_00735"/>
<evidence type="ECO:0000256" key="7">
    <source>
        <dbReference type="HAMAP-Rule" id="MF_00109"/>
    </source>
</evidence>
<evidence type="ECO:0000256" key="1">
    <source>
        <dbReference type="ARBA" id="ARBA00022605"/>
    </source>
</evidence>
<keyword evidence="10" id="KW-1185">Reference proteome</keyword>
<dbReference type="UniPathway" id="UPA00053">
    <property type="reaction ID" value="UER00088"/>
</dbReference>
<dbReference type="InterPro" id="IPR031322">
    <property type="entry name" value="Shikimate/glucono_kinase"/>
</dbReference>
<dbReference type="Gene3D" id="3.40.50.300">
    <property type="entry name" value="P-loop containing nucleotide triphosphate hydrolases"/>
    <property type="match status" value="1"/>
</dbReference>
<keyword evidence="1 7" id="KW-0028">Amino-acid biosynthesis</keyword>
<dbReference type="AlphaFoldDB" id="Q1YPM8"/>
<name>Q1YPM8_9GAMM</name>
<dbReference type="eggNOG" id="COG0703">
    <property type="taxonomic scope" value="Bacteria"/>
</dbReference>
<comment type="function">
    <text evidence="7">Catalyzes the specific phosphorylation of the 3-hydroxyl group of shikimic acid using ATP as a cosubstrate.</text>
</comment>
<dbReference type="GO" id="GO:0005829">
    <property type="term" value="C:cytosol"/>
    <property type="evidence" value="ECO:0007669"/>
    <property type="project" value="TreeGrafter"/>
</dbReference>
<dbReference type="GO" id="GO:0005524">
    <property type="term" value="F:ATP binding"/>
    <property type="evidence" value="ECO:0007669"/>
    <property type="project" value="UniProtKB-UniRule"/>
</dbReference>
<dbReference type="EMBL" id="AAPI01000009">
    <property type="protein sequence ID" value="EAS46143.1"/>
    <property type="molecule type" value="Genomic_DNA"/>
</dbReference>
<feature type="binding site" evidence="7">
    <location>
        <begin position="65"/>
        <end position="70"/>
    </location>
    <ligand>
        <name>ATP</name>
        <dbReference type="ChEBI" id="CHEBI:30616"/>
    </ligand>
</feature>
<dbReference type="HAMAP" id="MF_00109">
    <property type="entry name" value="Shikimate_kinase"/>
    <property type="match status" value="1"/>
</dbReference>
<dbReference type="HOGENOM" id="CLU_057607_4_1_6"/>
<keyword evidence="3 7" id="KW-0547">Nucleotide-binding</keyword>
<evidence type="ECO:0000313" key="9">
    <source>
        <dbReference type="EMBL" id="EAS46143.1"/>
    </source>
</evidence>
<comment type="cofactor">
    <cofactor evidence="7">
        <name>Mg(2+)</name>
        <dbReference type="ChEBI" id="CHEBI:18420"/>
    </cofactor>
    <text evidence="7">Binds 1 Mg(2+) ion per subunit.</text>
</comment>
<feature type="binding site" evidence="7">
    <location>
        <position position="132"/>
    </location>
    <ligand>
        <name>substrate</name>
    </ligand>
</feature>
<evidence type="ECO:0000256" key="2">
    <source>
        <dbReference type="ARBA" id="ARBA00022679"/>
    </source>
</evidence>
<dbReference type="GO" id="GO:0009423">
    <property type="term" value="P:chorismate biosynthetic process"/>
    <property type="evidence" value="ECO:0007669"/>
    <property type="project" value="UniProtKB-UniRule"/>
</dbReference>
<comment type="subcellular location">
    <subcellularLocation>
        <location evidence="7">Cytoplasm</location>
    </subcellularLocation>
</comment>
<comment type="pathway">
    <text evidence="7">Metabolic intermediate biosynthesis; chorismate biosynthesis; chorismate from D-erythrose 4-phosphate and phosphoenolpyruvate: step 5/7.</text>
</comment>
<sequence>MDGSRRQLNDWTRQLNRSRNTNPVIPTERSDEGSQTKNTAQSNTTNDKINMRNNHDSIVLIGMPGAGKSTLGILLAKELGLDFVDTDIAIQVREGRTLQEILDGSDYLHLREIEEQVLLSQDIAGKVVATGGSAVYSEPGMARLKHNATVVFLDVPLRELRQRIGNFDSRGIARKPNQSLESLFEERCALYKKYGDIRVDCDQQSLQQTLDSVLQQLSEYRV</sequence>
<feature type="binding site" evidence="7">
    <location>
        <position position="111"/>
    </location>
    <ligand>
        <name>substrate</name>
    </ligand>
</feature>
<dbReference type="GO" id="GO:0000287">
    <property type="term" value="F:magnesium ion binding"/>
    <property type="evidence" value="ECO:0007669"/>
    <property type="project" value="UniProtKB-UniRule"/>
</dbReference>
<comment type="subunit">
    <text evidence="7">Monomer.</text>
</comment>